<dbReference type="InterPro" id="IPR006259">
    <property type="entry name" value="Adenyl_kin_sub"/>
</dbReference>
<dbReference type="PRINTS" id="PR00094">
    <property type="entry name" value="ADENYLTKNASE"/>
</dbReference>
<evidence type="ECO:0000256" key="1">
    <source>
        <dbReference type="ARBA" id="ARBA00022679"/>
    </source>
</evidence>
<dbReference type="Gene3D" id="3.40.50.300">
    <property type="entry name" value="P-loop containing nucleotide triphosphate hydrolases"/>
    <property type="match status" value="1"/>
</dbReference>
<dbReference type="Pfam" id="PF00406">
    <property type="entry name" value="ADK"/>
    <property type="match status" value="1"/>
</dbReference>
<keyword evidence="4 5" id="KW-0418">Kinase</keyword>
<dbReference type="AlphaFoldDB" id="D4YQ99"/>
<dbReference type="OrthoDB" id="9805030at2"/>
<dbReference type="NCBIfam" id="NF011104">
    <property type="entry name" value="PRK14531.1"/>
    <property type="match status" value="1"/>
</dbReference>
<feature type="region of interest" description="NMP" evidence="5">
    <location>
        <begin position="30"/>
        <end position="59"/>
    </location>
</feature>
<keyword evidence="8" id="KW-0175">Coiled coil</keyword>
<keyword evidence="10" id="KW-1185">Reference proteome</keyword>
<dbReference type="UniPathway" id="UPA00588">
    <property type="reaction ID" value="UER00649"/>
</dbReference>
<comment type="catalytic activity">
    <reaction evidence="5 7">
        <text>AMP + ATP = 2 ADP</text>
        <dbReference type="Rhea" id="RHEA:12973"/>
        <dbReference type="ChEBI" id="CHEBI:30616"/>
        <dbReference type="ChEBI" id="CHEBI:456215"/>
        <dbReference type="ChEBI" id="CHEBI:456216"/>
        <dbReference type="EC" id="2.7.4.3"/>
    </reaction>
</comment>
<keyword evidence="3 5" id="KW-0547">Nucleotide-binding</keyword>
<name>D4YQ99_9MICO</name>
<evidence type="ECO:0000256" key="7">
    <source>
        <dbReference type="RuleBase" id="RU003331"/>
    </source>
</evidence>
<dbReference type="GO" id="GO:0004017">
    <property type="term" value="F:AMP kinase activity"/>
    <property type="evidence" value="ECO:0007669"/>
    <property type="project" value="UniProtKB-UniRule"/>
</dbReference>
<dbReference type="PROSITE" id="PS00113">
    <property type="entry name" value="ADENYLATE_KINASE"/>
    <property type="match status" value="1"/>
</dbReference>
<keyword evidence="5" id="KW-0963">Cytoplasm</keyword>
<feature type="binding site" evidence="5">
    <location>
        <position position="127"/>
    </location>
    <ligand>
        <name>ATP</name>
        <dbReference type="ChEBI" id="CHEBI:30616"/>
    </ligand>
</feature>
<dbReference type="GO" id="GO:0005737">
    <property type="term" value="C:cytoplasm"/>
    <property type="evidence" value="ECO:0007669"/>
    <property type="project" value="UniProtKB-SubCell"/>
</dbReference>
<evidence type="ECO:0000313" key="10">
    <source>
        <dbReference type="Proteomes" id="UP000005714"/>
    </source>
</evidence>
<keyword evidence="2 5" id="KW-0545">Nucleotide biosynthesis</keyword>
<dbReference type="EC" id="2.7.4.3" evidence="5 7"/>
<comment type="pathway">
    <text evidence="5">Purine metabolism; AMP biosynthesis via salvage pathway; AMP from ADP: step 1/1.</text>
</comment>
<feature type="binding site" evidence="5">
    <location>
        <position position="133"/>
    </location>
    <ligand>
        <name>AMP</name>
        <dbReference type="ChEBI" id="CHEBI:456215"/>
    </ligand>
</feature>
<dbReference type="NCBIfam" id="NF011105">
    <property type="entry name" value="PRK14532.1"/>
    <property type="match status" value="1"/>
</dbReference>
<feature type="binding site" evidence="5">
    <location>
        <begin position="85"/>
        <end position="88"/>
    </location>
    <ligand>
        <name>AMP</name>
        <dbReference type="ChEBI" id="CHEBI:456215"/>
    </ligand>
</feature>
<dbReference type="RefSeq" id="WP_005885804.1">
    <property type="nucleotide sequence ID" value="NZ_ADNU01000069.1"/>
</dbReference>
<organism evidence="9 10">
    <name type="scientific">Brevibacterium mcbrellneri ATCC 49030</name>
    <dbReference type="NCBI Taxonomy" id="585530"/>
    <lineage>
        <taxon>Bacteria</taxon>
        <taxon>Bacillati</taxon>
        <taxon>Actinomycetota</taxon>
        <taxon>Actinomycetes</taxon>
        <taxon>Micrococcales</taxon>
        <taxon>Brevibacteriaceae</taxon>
        <taxon>Brevibacterium</taxon>
    </lineage>
</organism>
<dbReference type="HAMAP" id="MF_00235">
    <property type="entry name" value="Adenylate_kinase_Adk"/>
    <property type="match status" value="1"/>
</dbReference>
<comment type="function">
    <text evidence="5">Catalyzes the reversible transfer of the terminal phosphate group between ATP and AMP. Plays an important role in cellular energy homeostasis and in adenine nucleotide metabolism.</text>
</comment>
<feature type="binding site" evidence="5">
    <location>
        <position position="144"/>
    </location>
    <ligand>
        <name>AMP</name>
        <dbReference type="ChEBI" id="CHEBI:456215"/>
    </ligand>
</feature>
<dbReference type="CDD" id="cd01428">
    <property type="entry name" value="ADK"/>
    <property type="match status" value="1"/>
</dbReference>
<sequence length="187" mass="20848">MRIILIGPPGAGKGTQAARLSEKLGIPAISTGDTFRANVKNETELGKTAKRYMDAGEYVPDEVTNSMVQDRLNQDDTANGFMLDGYPRTEAQVHELDRMLKEASQELDHVVELTADTDEIVARLLARAQIEKRADDTEDVIRHRLDVYVEQTQPLTDIYQERGLLRKVDGLGEIDEVTDRVLKALGV</sequence>
<dbReference type="GO" id="GO:0005524">
    <property type="term" value="F:ATP binding"/>
    <property type="evidence" value="ECO:0007669"/>
    <property type="project" value="UniProtKB-UniRule"/>
</dbReference>
<dbReference type="NCBIfam" id="TIGR01351">
    <property type="entry name" value="adk"/>
    <property type="match status" value="1"/>
</dbReference>
<dbReference type="NCBIfam" id="NF011100">
    <property type="entry name" value="PRK14527.1"/>
    <property type="match status" value="1"/>
</dbReference>
<keyword evidence="1 5" id="KW-0808">Transferase</keyword>
<evidence type="ECO:0000313" key="9">
    <source>
        <dbReference type="EMBL" id="EFG46664.1"/>
    </source>
</evidence>
<dbReference type="InterPro" id="IPR033690">
    <property type="entry name" value="Adenylat_kinase_CS"/>
</dbReference>
<accession>D4YQ99</accession>
<evidence type="ECO:0000256" key="2">
    <source>
        <dbReference type="ARBA" id="ARBA00022727"/>
    </source>
</evidence>
<feature type="coiled-coil region" evidence="8">
    <location>
        <begin position="86"/>
        <end position="113"/>
    </location>
</feature>
<feature type="binding site" evidence="5">
    <location>
        <begin position="57"/>
        <end position="59"/>
    </location>
    <ligand>
        <name>AMP</name>
        <dbReference type="ChEBI" id="CHEBI:456215"/>
    </ligand>
</feature>
<comment type="similarity">
    <text evidence="5 6">Belongs to the adenylate kinase family.</text>
</comment>
<evidence type="ECO:0000256" key="3">
    <source>
        <dbReference type="ARBA" id="ARBA00022741"/>
    </source>
</evidence>
<gene>
    <name evidence="5 9" type="primary">adk</name>
    <name evidence="9" type="ORF">HMPREF0183_2109</name>
</gene>
<dbReference type="SUPFAM" id="SSF52540">
    <property type="entry name" value="P-loop containing nucleoside triphosphate hydrolases"/>
    <property type="match status" value="1"/>
</dbReference>
<comment type="caution">
    <text evidence="9">The sequence shown here is derived from an EMBL/GenBank/DDBJ whole genome shotgun (WGS) entry which is preliminary data.</text>
</comment>
<comment type="subunit">
    <text evidence="5 7">Monomer.</text>
</comment>
<dbReference type="PANTHER" id="PTHR23359">
    <property type="entry name" value="NUCLEOTIDE KINASE"/>
    <property type="match status" value="1"/>
</dbReference>
<feature type="binding site" evidence="5">
    <location>
        <position position="92"/>
    </location>
    <ligand>
        <name>AMP</name>
        <dbReference type="ChEBI" id="CHEBI:456215"/>
    </ligand>
</feature>
<dbReference type="InterPro" id="IPR000850">
    <property type="entry name" value="Adenylat/UMP-CMP_kin"/>
</dbReference>
<dbReference type="eggNOG" id="COG0563">
    <property type="taxonomic scope" value="Bacteria"/>
</dbReference>
<dbReference type="EMBL" id="ADNU01000069">
    <property type="protein sequence ID" value="EFG46664.1"/>
    <property type="molecule type" value="Genomic_DNA"/>
</dbReference>
<dbReference type="GO" id="GO:0044209">
    <property type="term" value="P:AMP salvage"/>
    <property type="evidence" value="ECO:0007669"/>
    <property type="project" value="UniProtKB-UniRule"/>
</dbReference>
<evidence type="ECO:0000256" key="4">
    <source>
        <dbReference type="ARBA" id="ARBA00022777"/>
    </source>
</evidence>
<feature type="binding site" evidence="5">
    <location>
        <begin position="10"/>
        <end position="15"/>
    </location>
    <ligand>
        <name>ATP</name>
        <dbReference type="ChEBI" id="CHEBI:30616"/>
    </ligand>
</feature>
<evidence type="ECO:0000256" key="5">
    <source>
        <dbReference type="HAMAP-Rule" id="MF_00235"/>
    </source>
</evidence>
<keyword evidence="5 7" id="KW-0067">ATP-binding</keyword>
<dbReference type="NCBIfam" id="NF001381">
    <property type="entry name" value="PRK00279.1-3"/>
    <property type="match status" value="1"/>
</dbReference>
<evidence type="ECO:0000256" key="6">
    <source>
        <dbReference type="RuleBase" id="RU003330"/>
    </source>
</evidence>
<feature type="binding site" evidence="5">
    <location>
        <position position="172"/>
    </location>
    <ligand>
        <name>ATP</name>
        <dbReference type="ChEBI" id="CHEBI:30616"/>
    </ligand>
</feature>
<reference evidence="9 10" key="1">
    <citation type="submission" date="2010-04" db="EMBL/GenBank/DDBJ databases">
        <authorList>
            <person name="Qin X."/>
            <person name="Bachman B."/>
            <person name="Battles P."/>
            <person name="Bell A."/>
            <person name="Bess C."/>
            <person name="Bickham C."/>
            <person name="Chaboub L."/>
            <person name="Chen D."/>
            <person name="Coyle M."/>
            <person name="Deiros D.R."/>
            <person name="Dinh H."/>
            <person name="Forbes L."/>
            <person name="Fowler G."/>
            <person name="Francisco L."/>
            <person name="Fu Q."/>
            <person name="Gubbala S."/>
            <person name="Hale W."/>
            <person name="Han Y."/>
            <person name="Hemphill L."/>
            <person name="Highlander S.K."/>
            <person name="Hirani K."/>
            <person name="Hogues M."/>
            <person name="Jackson L."/>
            <person name="Jakkamsetti A."/>
            <person name="Javaid M."/>
            <person name="Jiang H."/>
            <person name="Korchina V."/>
            <person name="Kovar C."/>
            <person name="Lara F."/>
            <person name="Lee S."/>
            <person name="Mata R."/>
            <person name="Mathew T."/>
            <person name="Moen C."/>
            <person name="Morales K."/>
            <person name="Munidasa M."/>
            <person name="Nazareth L."/>
            <person name="Ngo R."/>
            <person name="Nguyen L."/>
            <person name="Okwuonu G."/>
            <person name="Ongeri F."/>
            <person name="Patil S."/>
            <person name="Petrosino J."/>
            <person name="Pham C."/>
            <person name="Pham P."/>
            <person name="Pu L.-L."/>
            <person name="Puazo M."/>
            <person name="Raj R."/>
            <person name="Reid J."/>
            <person name="Rouhana J."/>
            <person name="Saada N."/>
            <person name="Shang Y."/>
            <person name="Simmons D."/>
            <person name="Thornton R."/>
            <person name="Warren J."/>
            <person name="Weissenberger G."/>
            <person name="Zhang J."/>
            <person name="Zhang L."/>
            <person name="Zhou C."/>
            <person name="Zhu D."/>
            <person name="Muzny D."/>
            <person name="Worley K."/>
            <person name="Gibbs R."/>
        </authorList>
    </citation>
    <scope>NUCLEOTIDE SEQUENCE [LARGE SCALE GENOMIC DNA]</scope>
    <source>
        <strain evidence="9 10">ATCC 49030</strain>
    </source>
</reference>
<dbReference type="NCBIfam" id="NF011101">
    <property type="entry name" value="PRK14528.1"/>
    <property type="match status" value="1"/>
</dbReference>
<comment type="domain">
    <text evidence="5">Consists of three domains, a large central CORE domain and two small peripheral domains, NMPbind and LID, which undergo movements during catalysis. The LID domain closes over the site of phosphoryl transfer upon ATP binding. Assembling and dissambling the active center during each catalytic cycle provides an effective means to prevent ATP hydrolysis.</text>
</comment>
<feature type="binding site" evidence="5">
    <location>
        <position position="31"/>
    </location>
    <ligand>
        <name>AMP</name>
        <dbReference type="ChEBI" id="CHEBI:456215"/>
    </ligand>
</feature>
<protein>
    <recommendedName>
        <fullName evidence="5 7">Adenylate kinase</fullName>
        <shortName evidence="5">AK</shortName>
        <ecNumber evidence="5 7">2.7.4.3</ecNumber>
    </recommendedName>
    <alternativeName>
        <fullName evidence="5">ATP-AMP transphosphorylase</fullName>
    </alternativeName>
    <alternativeName>
        <fullName evidence="5">ATP:AMP phosphotransferase</fullName>
    </alternativeName>
    <alternativeName>
        <fullName evidence="5">Adenylate monophosphate kinase</fullName>
    </alternativeName>
</protein>
<evidence type="ECO:0000256" key="8">
    <source>
        <dbReference type="SAM" id="Coils"/>
    </source>
</evidence>
<feature type="binding site" evidence="5">
    <location>
        <position position="36"/>
    </location>
    <ligand>
        <name>AMP</name>
        <dbReference type="ChEBI" id="CHEBI:456215"/>
    </ligand>
</feature>
<comment type="caution">
    <text evidence="5">Lacks conserved residue(s) required for the propagation of feature annotation.</text>
</comment>
<dbReference type="Proteomes" id="UP000005714">
    <property type="component" value="Unassembled WGS sequence"/>
</dbReference>
<proteinExistence type="inferred from homology"/>
<dbReference type="InterPro" id="IPR027417">
    <property type="entry name" value="P-loop_NTPase"/>
</dbReference>
<dbReference type="STRING" id="585530.HMPREF0183_2109"/>
<comment type="subcellular location">
    <subcellularLocation>
        <location evidence="5 7">Cytoplasm</location>
    </subcellularLocation>
</comment>